<accession>A0A0H2LYM2</accession>
<dbReference type="SUPFAM" id="SSF69318">
    <property type="entry name" value="Integrin alpha N-terminal domain"/>
    <property type="match status" value="1"/>
</dbReference>
<evidence type="ECO:0000313" key="1">
    <source>
        <dbReference type="EMBL" id="KLN53542.1"/>
    </source>
</evidence>
<dbReference type="PATRIC" id="fig|34073.19.peg.5501"/>
<gene>
    <name evidence="1" type="ORF">VPARA_53810</name>
</gene>
<dbReference type="RefSeq" id="WP_047786698.1">
    <property type="nucleotide sequence ID" value="NZ_JZWI01000033.1"/>
</dbReference>
<name>A0A0H2LYM2_VARPD</name>
<reference evidence="1 2" key="1">
    <citation type="submission" date="2015-03" db="EMBL/GenBank/DDBJ databases">
        <title>Genome sequence of Variovorax paradoxus TBEA6.</title>
        <authorList>
            <person name="Poehlein A."/>
            <person name="Schuldes J."/>
            <person name="Wuebbeler J.H."/>
            <person name="Hiessl S."/>
            <person name="Steinbuechel A."/>
            <person name="Daniel R."/>
        </authorList>
    </citation>
    <scope>NUCLEOTIDE SEQUENCE [LARGE SCALE GENOMIC DNA]</scope>
    <source>
        <strain evidence="1 2">TBEA6</strain>
    </source>
</reference>
<organism evidence="1 2">
    <name type="scientific">Variovorax paradoxus</name>
    <dbReference type="NCBI Taxonomy" id="34073"/>
    <lineage>
        <taxon>Bacteria</taxon>
        <taxon>Pseudomonadati</taxon>
        <taxon>Pseudomonadota</taxon>
        <taxon>Betaproteobacteria</taxon>
        <taxon>Burkholderiales</taxon>
        <taxon>Comamonadaceae</taxon>
        <taxon>Variovorax</taxon>
    </lineage>
</organism>
<sequence>MTISIDVVKQFAPIAIFSQYEAYFPCSIDYLLGGKNCKLQVDGGPTINNPTQHDLYNYPQGSNHVIIDPSQYGGTLKTDPGETPLYYAVQEFGDGIEIDYIFLYAYQGAQTFWATAPYPFDPVTWTYGVHQGDLERIAVRLVPAAGGGYRILEVCYERHGDETWFPPGQVPMQNGRIAVYPAMYGHSSTNIQEQVTGNHKGCPVVDDGNYLALQVVSVLASVPTPPDALVWNPAEQSPLVQIGLNWNGEPVNDQVWAKYAGHLGQLQTNSLESANYWAGGNVSGAEWAYLKTINFFASPILKSLTVGEGPTGPGSRYWIHPGSGMMANNELLAVWASDNMGITSDALARVALDLTGSGTDVVLDFWSNNKKVDATIFGPDGQSGFKRTGGMASTAPPEGYNAIAWLEAGLRSGGKEQALQLYKGGHSHLGVIVYGPDGGQDLTVLQQHDDTGQGWGFVNFSVADLRGDGTDQVVQFWNNGNVAAIVWGASGDDWFANLNAGSTNLEEGPDALAWLVADLRGDGKQEIIQLWHNKKNDHVGAVVYGSGGSQLFAKLSHQDDLDEGYGAVAWCVADLNGDGRDEVIQIWNDNGKAFAIVYGTNGDNGLTRLWRGNLDQPVDFVTWQVADLDGDGREEIVQLRDNGGKLAAIVYGGAPGNSLVVQSTNDDLYEGPKAVNWGWLSGNFNARKVGEVVQFWDNGGSLGMIAYGTAEGAGVGSGATPPDTRLA</sequence>
<dbReference type="Proteomes" id="UP000035170">
    <property type="component" value="Unassembled WGS sequence"/>
</dbReference>
<proteinExistence type="predicted"/>
<comment type="caution">
    <text evidence="1">The sequence shown here is derived from an EMBL/GenBank/DDBJ whole genome shotgun (WGS) entry which is preliminary data.</text>
</comment>
<dbReference type="AlphaFoldDB" id="A0A0H2LYM2"/>
<evidence type="ECO:0000313" key="2">
    <source>
        <dbReference type="Proteomes" id="UP000035170"/>
    </source>
</evidence>
<protein>
    <submittedName>
        <fullName evidence="1">FG-GAP repeat protein</fullName>
    </submittedName>
</protein>
<keyword evidence="2" id="KW-1185">Reference proteome</keyword>
<dbReference type="EMBL" id="JZWI01000033">
    <property type="protein sequence ID" value="KLN53542.1"/>
    <property type="molecule type" value="Genomic_DNA"/>
</dbReference>
<dbReference type="InterPro" id="IPR028994">
    <property type="entry name" value="Integrin_alpha_N"/>
</dbReference>